<gene>
    <name evidence="14" type="ORF">LY28_00192</name>
</gene>
<dbReference type="InterPro" id="IPR012165">
    <property type="entry name" value="Cyt_c3_hydrogenase_gsu"/>
</dbReference>
<keyword evidence="2" id="KW-0813">Transport</keyword>
<dbReference type="PANTHER" id="PTHR43513:SF3">
    <property type="entry name" value="DIHYDROOROTATE DEHYDROGENASE B (NAD(+)), ELECTRON TRANSFER SUBUNIT-RELATED"/>
    <property type="match status" value="1"/>
</dbReference>
<keyword evidence="6 11" id="KW-0274">FAD</keyword>
<dbReference type="EMBL" id="QKMR01000001">
    <property type="protein sequence ID" value="PYG90311.1"/>
    <property type="molecule type" value="Genomic_DNA"/>
</dbReference>
<feature type="binding site" evidence="12">
    <location>
        <position position="208"/>
    </location>
    <ligand>
        <name>[2Fe-2S] cluster</name>
        <dbReference type="ChEBI" id="CHEBI:190135"/>
    </ligand>
</feature>
<dbReference type="PIRSF" id="PIRSF006816">
    <property type="entry name" value="Cyc3_hyd_g"/>
    <property type="match status" value="1"/>
</dbReference>
<dbReference type="GO" id="GO:0051537">
    <property type="term" value="F:2 iron, 2 sulfur cluster binding"/>
    <property type="evidence" value="ECO:0007669"/>
    <property type="project" value="UniProtKB-KW"/>
</dbReference>
<evidence type="ECO:0000256" key="1">
    <source>
        <dbReference type="ARBA" id="ARBA00006422"/>
    </source>
</evidence>
<name>A0A318XPR3_9FIRM</name>
<feature type="binding site" evidence="12">
    <location>
        <position position="200"/>
    </location>
    <ligand>
        <name>[2Fe-2S] cluster</name>
        <dbReference type="ChEBI" id="CHEBI:190135"/>
    </ligand>
</feature>
<feature type="domain" description="FAD-binding FR-type" evidence="13">
    <location>
        <begin position="1"/>
        <end position="91"/>
    </location>
</feature>
<proteinExistence type="inferred from homology"/>
<evidence type="ECO:0000256" key="7">
    <source>
        <dbReference type="ARBA" id="ARBA00022982"/>
    </source>
</evidence>
<evidence type="ECO:0000256" key="3">
    <source>
        <dbReference type="ARBA" id="ARBA00022630"/>
    </source>
</evidence>
<dbReference type="GO" id="GO:0006221">
    <property type="term" value="P:pyrimidine nucleotide biosynthetic process"/>
    <property type="evidence" value="ECO:0007669"/>
    <property type="project" value="InterPro"/>
</dbReference>
<comment type="cofactor">
    <cofactor evidence="10">
        <name>[2Fe-2S] cluster</name>
        <dbReference type="ChEBI" id="CHEBI:190135"/>
    </cofactor>
</comment>
<accession>A0A318XPR3</accession>
<reference evidence="14 15" key="1">
    <citation type="submission" date="2018-06" db="EMBL/GenBank/DDBJ databases">
        <title>Genomic Encyclopedia of Type Strains, Phase I: the one thousand microbial genomes (KMG-I) project.</title>
        <authorList>
            <person name="Kyrpides N."/>
        </authorList>
    </citation>
    <scope>NUCLEOTIDE SEQUENCE [LARGE SCALE GENOMIC DNA]</scope>
    <source>
        <strain evidence="14 15">DSM 19573</strain>
    </source>
</reference>
<keyword evidence="15" id="KW-1185">Reference proteome</keyword>
<feature type="binding site" evidence="12">
    <location>
        <position position="220"/>
    </location>
    <ligand>
        <name>[2Fe-2S] cluster</name>
        <dbReference type="ChEBI" id="CHEBI:190135"/>
    </ligand>
</feature>
<dbReference type="InterPro" id="IPR039261">
    <property type="entry name" value="FNR_nucleotide-bd"/>
</dbReference>
<evidence type="ECO:0000259" key="13">
    <source>
        <dbReference type="PROSITE" id="PS51384"/>
    </source>
</evidence>
<dbReference type="SUPFAM" id="SSF63380">
    <property type="entry name" value="Riboflavin synthase domain-like"/>
    <property type="match status" value="1"/>
</dbReference>
<evidence type="ECO:0000256" key="11">
    <source>
        <dbReference type="PIRSR" id="PIRSR006816-1"/>
    </source>
</evidence>
<comment type="caution">
    <text evidence="14">The sequence shown here is derived from an EMBL/GenBank/DDBJ whole genome shotgun (WGS) entry which is preliminary data.</text>
</comment>
<evidence type="ECO:0000256" key="5">
    <source>
        <dbReference type="ARBA" id="ARBA00022723"/>
    </source>
</evidence>
<dbReference type="PANTHER" id="PTHR43513">
    <property type="entry name" value="DIHYDROOROTATE DEHYDROGENASE B (NAD(+)), ELECTRON TRANSFER SUBUNIT"/>
    <property type="match status" value="1"/>
</dbReference>
<keyword evidence="4 12" id="KW-0001">2Fe-2S</keyword>
<comment type="cofactor">
    <cofactor evidence="11">
        <name>FAD</name>
        <dbReference type="ChEBI" id="CHEBI:57692"/>
    </cofactor>
    <text evidence="11">Binds 1 FAD per subunit.</text>
</comment>
<dbReference type="PROSITE" id="PS51384">
    <property type="entry name" value="FAD_FR"/>
    <property type="match status" value="1"/>
</dbReference>
<evidence type="ECO:0000256" key="6">
    <source>
        <dbReference type="ARBA" id="ARBA00022827"/>
    </source>
</evidence>
<keyword evidence="9 12" id="KW-0411">Iron-sulfur</keyword>
<dbReference type="InterPro" id="IPR037117">
    <property type="entry name" value="Dihydroorotate_DH_ele_sf"/>
</dbReference>
<evidence type="ECO:0000256" key="8">
    <source>
        <dbReference type="ARBA" id="ARBA00023004"/>
    </source>
</evidence>
<dbReference type="CDD" id="cd06218">
    <property type="entry name" value="DHOD_e_trans"/>
    <property type="match status" value="1"/>
</dbReference>
<keyword evidence="5 12" id="KW-0479">Metal-binding</keyword>
<dbReference type="GO" id="GO:0046872">
    <property type="term" value="F:metal ion binding"/>
    <property type="evidence" value="ECO:0007669"/>
    <property type="project" value="UniProtKB-KW"/>
</dbReference>
<dbReference type="InterPro" id="IPR050353">
    <property type="entry name" value="PyrK_electron_transfer"/>
</dbReference>
<dbReference type="RefSeq" id="WP_110460284.1">
    <property type="nucleotide sequence ID" value="NZ_QKMR01000001.1"/>
</dbReference>
<dbReference type="GO" id="GO:0016491">
    <property type="term" value="F:oxidoreductase activity"/>
    <property type="evidence" value="ECO:0007669"/>
    <property type="project" value="InterPro"/>
</dbReference>
<feature type="binding site" evidence="12">
    <location>
        <position position="205"/>
    </location>
    <ligand>
        <name>[2Fe-2S] cluster</name>
        <dbReference type="ChEBI" id="CHEBI:190135"/>
    </ligand>
</feature>
<dbReference type="NCBIfam" id="NF000798">
    <property type="entry name" value="PRK00054.1-3"/>
    <property type="match status" value="1"/>
</dbReference>
<keyword evidence="7" id="KW-0249">Electron transport</keyword>
<evidence type="ECO:0000256" key="9">
    <source>
        <dbReference type="ARBA" id="ARBA00023014"/>
    </source>
</evidence>
<comment type="cofactor">
    <cofactor evidence="12">
        <name>[2Fe-2S] cluster</name>
        <dbReference type="ChEBI" id="CHEBI:190135"/>
    </cofactor>
    <text evidence="12">Binds 1 [2Fe-2S] cluster per subunit.</text>
</comment>
<evidence type="ECO:0000313" key="14">
    <source>
        <dbReference type="EMBL" id="PYG90311.1"/>
    </source>
</evidence>
<keyword evidence="3 11" id="KW-0285">Flavoprotein</keyword>
<evidence type="ECO:0000256" key="10">
    <source>
        <dbReference type="ARBA" id="ARBA00034078"/>
    </source>
</evidence>
<dbReference type="Proteomes" id="UP000248132">
    <property type="component" value="Unassembled WGS sequence"/>
</dbReference>
<dbReference type="InterPro" id="IPR017938">
    <property type="entry name" value="Riboflavin_synthase-like_b-brl"/>
</dbReference>
<evidence type="ECO:0000256" key="12">
    <source>
        <dbReference type="PIRSR" id="PIRSR006816-2"/>
    </source>
</evidence>
<comment type="similarity">
    <text evidence="1">Belongs to the PyrK family.</text>
</comment>
<evidence type="ECO:0000256" key="2">
    <source>
        <dbReference type="ARBA" id="ARBA00022448"/>
    </source>
</evidence>
<dbReference type="Gene3D" id="2.10.240.10">
    <property type="entry name" value="Dihydroorotate dehydrogenase, electron transfer subunit"/>
    <property type="match status" value="1"/>
</dbReference>
<sequence>MGKIIWNRQLSKDFFLMKAEEKNNAEMGQFYMLRAWDKFPVLSRPISIFDRDEESVVFLYKAIGEGTERFTKLKEGDEITLEGPHGNTFPKIEGRIALVGGGVGIAPFYLTAKTLKEYNPGSVVDVYLGFSDTALLEKEYKEVADEVHINVGGYIIEDIDPNRYDYVLTCGPMIMMRLLYQKCKDTRAGIYVSMENRLACGVGACLVCTCKTSGGNKKVCKDGPVFPGEEVFGIE</sequence>
<dbReference type="GO" id="GO:0050660">
    <property type="term" value="F:flavin adenine dinucleotide binding"/>
    <property type="evidence" value="ECO:0007669"/>
    <property type="project" value="InterPro"/>
</dbReference>
<organism evidence="14 15">
    <name type="scientific">Ruminiclostridium sufflavum DSM 19573</name>
    <dbReference type="NCBI Taxonomy" id="1121337"/>
    <lineage>
        <taxon>Bacteria</taxon>
        <taxon>Bacillati</taxon>
        <taxon>Bacillota</taxon>
        <taxon>Clostridia</taxon>
        <taxon>Eubacteriales</taxon>
        <taxon>Oscillospiraceae</taxon>
        <taxon>Ruminiclostridium</taxon>
    </lineage>
</organism>
<dbReference type="OrthoDB" id="9789468at2"/>
<evidence type="ECO:0000256" key="4">
    <source>
        <dbReference type="ARBA" id="ARBA00022714"/>
    </source>
</evidence>
<feature type="binding site" evidence="11">
    <location>
        <begin position="44"/>
        <end position="47"/>
    </location>
    <ligand>
        <name>FAD</name>
        <dbReference type="ChEBI" id="CHEBI:57692"/>
    </ligand>
</feature>
<dbReference type="Gene3D" id="2.40.30.10">
    <property type="entry name" value="Translation factors"/>
    <property type="match status" value="1"/>
</dbReference>
<protein>
    <submittedName>
        <fullName evidence="14">Dihydroorotate dehydrogenase electron transfer subunit</fullName>
    </submittedName>
</protein>
<keyword evidence="8 12" id="KW-0408">Iron</keyword>
<dbReference type="Gene3D" id="3.40.50.80">
    <property type="entry name" value="Nucleotide-binding domain of ferredoxin-NADP reductase (FNR) module"/>
    <property type="match status" value="1"/>
</dbReference>
<dbReference type="SUPFAM" id="SSF52343">
    <property type="entry name" value="Ferredoxin reductase-like, C-terminal NADP-linked domain"/>
    <property type="match status" value="1"/>
</dbReference>
<dbReference type="InterPro" id="IPR019480">
    <property type="entry name" value="Dihydroorotate_DH_Fe-S-bd"/>
</dbReference>
<feature type="binding site" evidence="11">
    <location>
        <begin position="66"/>
        <end position="67"/>
    </location>
    <ligand>
        <name>FAD</name>
        <dbReference type="ChEBI" id="CHEBI:57692"/>
    </ligand>
</feature>
<evidence type="ECO:0000313" key="15">
    <source>
        <dbReference type="Proteomes" id="UP000248132"/>
    </source>
</evidence>
<dbReference type="Pfam" id="PF10418">
    <property type="entry name" value="DHODB_Fe-S_bind"/>
    <property type="match status" value="1"/>
</dbReference>
<dbReference type="InterPro" id="IPR017927">
    <property type="entry name" value="FAD-bd_FR_type"/>
</dbReference>
<dbReference type="AlphaFoldDB" id="A0A318XPR3"/>